<dbReference type="InterPro" id="IPR025736">
    <property type="entry name" value="PucR_C-HTH_dom"/>
</dbReference>
<dbReference type="Pfam" id="PF14361">
    <property type="entry name" value="RsbRD_N"/>
    <property type="match status" value="1"/>
</dbReference>
<evidence type="ECO:0000259" key="2">
    <source>
        <dbReference type="Pfam" id="PF14361"/>
    </source>
</evidence>
<dbReference type="Proteomes" id="UP000093928">
    <property type="component" value="Unassembled WGS sequence"/>
</dbReference>
<name>A0A1A3P8M3_MYCAS</name>
<proteinExistence type="predicted"/>
<reference evidence="3 4" key="1">
    <citation type="submission" date="2016-06" db="EMBL/GenBank/DDBJ databases">
        <authorList>
            <person name="Kjaerup R.B."/>
            <person name="Dalgaard T.S."/>
            <person name="Juul-Madsen H.R."/>
        </authorList>
    </citation>
    <scope>NUCLEOTIDE SEQUENCE [LARGE SCALE GENOMIC DNA]</scope>
    <source>
        <strain evidence="3 4">1165133.8</strain>
    </source>
</reference>
<gene>
    <name evidence="3" type="ORF">A5634_16050</name>
</gene>
<dbReference type="InterPro" id="IPR042070">
    <property type="entry name" value="PucR_C-HTH_sf"/>
</dbReference>
<protein>
    <submittedName>
        <fullName evidence="3">Transcriptional regulator</fullName>
    </submittedName>
</protein>
<organism evidence="3 4">
    <name type="scientific">Mycobacterium asiaticum</name>
    <dbReference type="NCBI Taxonomy" id="1790"/>
    <lineage>
        <taxon>Bacteria</taxon>
        <taxon>Bacillati</taxon>
        <taxon>Actinomycetota</taxon>
        <taxon>Actinomycetes</taxon>
        <taxon>Mycobacteriales</taxon>
        <taxon>Mycobacteriaceae</taxon>
        <taxon>Mycobacterium</taxon>
    </lineage>
</organism>
<evidence type="ECO:0000313" key="4">
    <source>
        <dbReference type="Proteomes" id="UP000093928"/>
    </source>
</evidence>
<evidence type="ECO:0000259" key="1">
    <source>
        <dbReference type="Pfam" id="PF13556"/>
    </source>
</evidence>
<feature type="domain" description="PucR C-terminal helix-turn-helix" evidence="1">
    <location>
        <begin position="335"/>
        <end position="391"/>
    </location>
</feature>
<dbReference type="EMBL" id="LZLS01000026">
    <property type="protein sequence ID" value="OBK30511.1"/>
    <property type="molecule type" value="Genomic_DNA"/>
</dbReference>
<dbReference type="PANTHER" id="PTHR33744:SF1">
    <property type="entry name" value="DNA-BINDING TRANSCRIPTIONAL ACTIVATOR ADER"/>
    <property type="match status" value="1"/>
</dbReference>
<dbReference type="InterPro" id="IPR051448">
    <property type="entry name" value="CdaR-like_regulators"/>
</dbReference>
<dbReference type="PANTHER" id="PTHR33744">
    <property type="entry name" value="CARBOHYDRATE DIACID REGULATOR"/>
    <property type="match status" value="1"/>
</dbReference>
<evidence type="ECO:0000313" key="3">
    <source>
        <dbReference type="EMBL" id="OBK30511.1"/>
    </source>
</evidence>
<dbReference type="Pfam" id="PF13556">
    <property type="entry name" value="HTH_30"/>
    <property type="match status" value="1"/>
</dbReference>
<accession>A0A1A3P8M3</accession>
<comment type="caution">
    <text evidence="3">The sequence shown here is derived from an EMBL/GenBank/DDBJ whole genome shotgun (WGS) entry which is preliminary data.</text>
</comment>
<dbReference type="Gene3D" id="1.10.10.2840">
    <property type="entry name" value="PucR C-terminal helix-turn-helix domain"/>
    <property type="match status" value="1"/>
</dbReference>
<dbReference type="InterPro" id="IPR025751">
    <property type="entry name" value="RsbRD_N_dom"/>
</dbReference>
<feature type="domain" description="RsbT co-antagonist protein RsbRD N-terminal" evidence="2">
    <location>
        <begin position="27"/>
        <end position="170"/>
    </location>
</feature>
<dbReference type="AlphaFoldDB" id="A0A1A3P8M3"/>
<sequence length="412" mass="44321">MLSEPSLRLTGLQLDEPVVKALEAILPAMAERTVTAITVEVPSYTDAFSGHMGQIIENAVQTSLRAFLRLATRPEDADPGTLFPAIEGAYELGRGEARQGRTIDALLAAFRVGARVAWQELSATAVAAGLPASTIARFAELVFAYIDELSASSVSGHADELATTGRARQRYLDRLSLDLLAGEPVATLLTDAEQVGWKPPDTLTAVLLPLAQTRGLAAQFGQSTLQLAEDLPGVDAAQALAVLLVPDIGRRQLLTSLAARKAVVGPTRPWTDVRSSYNRALRARDLLGDNIINVVDTDDHLVELVLGADLEAARDLRARALAPLAELPPNTVDKLTETLRSWVLHQGRREAVAADLFIHAQTVRYRMSQLRELYGERLSDPRTVLELTIALGLDGTPGAELVETAAADRGRT</sequence>